<feature type="domain" description="PDGLE" evidence="8">
    <location>
        <begin position="244"/>
        <end position="323"/>
    </location>
</feature>
<dbReference type="GO" id="GO:0005886">
    <property type="term" value="C:plasma membrane"/>
    <property type="evidence" value="ECO:0007669"/>
    <property type="project" value="UniProtKB-SubCell"/>
</dbReference>
<organism evidence="9 10">
    <name type="scientific">Cellulomonas flavigena (strain ATCC 482 / DSM 20109 / BCRC 11376 / JCM 18109 / NBRC 3775 / NCIMB 8073 / NRS 134)</name>
    <dbReference type="NCBI Taxonomy" id="446466"/>
    <lineage>
        <taxon>Bacteria</taxon>
        <taxon>Bacillati</taxon>
        <taxon>Actinomycetota</taxon>
        <taxon>Actinomycetes</taxon>
        <taxon>Micrococcales</taxon>
        <taxon>Cellulomonadaceae</taxon>
        <taxon>Cellulomonas</taxon>
    </lineage>
</organism>
<feature type="transmembrane region" description="Helical" evidence="7">
    <location>
        <begin position="12"/>
        <end position="31"/>
    </location>
</feature>
<dbReference type="InterPro" id="IPR002751">
    <property type="entry name" value="CbiM/NikMN"/>
</dbReference>
<evidence type="ECO:0000313" key="9">
    <source>
        <dbReference type="EMBL" id="ADG73624.1"/>
    </source>
</evidence>
<evidence type="ECO:0000256" key="1">
    <source>
        <dbReference type="ARBA" id="ARBA00004651"/>
    </source>
</evidence>
<feature type="transmembrane region" description="Helical" evidence="7">
    <location>
        <begin position="37"/>
        <end position="56"/>
    </location>
</feature>
<evidence type="ECO:0000256" key="5">
    <source>
        <dbReference type="ARBA" id="ARBA00022989"/>
    </source>
</evidence>
<dbReference type="eggNOG" id="COG0310">
    <property type="taxonomic scope" value="Bacteria"/>
</dbReference>
<feature type="transmembrane region" description="Helical" evidence="7">
    <location>
        <begin position="111"/>
        <end position="132"/>
    </location>
</feature>
<dbReference type="STRING" id="446466.Cfla_0712"/>
<dbReference type="HOGENOM" id="CLU_052508_0_0_11"/>
<evidence type="ECO:0000256" key="2">
    <source>
        <dbReference type="ARBA" id="ARBA00022448"/>
    </source>
</evidence>
<keyword evidence="2" id="KW-0813">Transport</keyword>
<proteinExistence type="predicted"/>
<name>D5UJA1_CELFN</name>
<dbReference type="PANTHER" id="PTHR34229:SF1">
    <property type="entry name" value="METAL TRANSPORT PROTEIN HI_1621-RELATED"/>
    <property type="match status" value="1"/>
</dbReference>
<dbReference type="PANTHER" id="PTHR34229">
    <property type="entry name" value="METAL TRANSPORT PROTEIN HI_1621-RELATED"/>
    <property type="match status" value="1"/>
</dbReference>
<keyword evidence="6 7" id="KW-0472">Membrane</keyword>
<feature type="transmembrane region" description="Helical" evidence="7">
    <location>
        <begin position="236"/>
        <end position="256"/>
    </location>
</feature>
<gene>
    <name evidence="9" type="ordered locus">Cfla_0712</name>
</gene>
<comment type="subcellular location">
    <subcellularLocation>
        <location evidence="1">Cell membrane</location>
        <topology evidence="1">Multi-pass membrane protein</topology>
    </subcellularLocation>
</comment>
<dbReference type="Pfam" id="PF13190">
    <property type="entry name" value="PDGLE"/>
    <property type="match status" value="1"/>
</dbReference>
<dbReference type="Pfam" id="PF01891">
    <property type="entry name" value="CbiM"/>
    <property type="match status" value="1"/>
</dbReference>
<feature type="transmembrane region" description="Helical" evidence="7">
    <location>
        <begin position="144"/>
        <end position="175"/>
    </location>
</feature>
<feature type="transmembrane region" description="Helical" evidence="7">
    <location>
        <begin position="195"/>
        <end position="215"/>
    </location>
</feature>
<evidence type="ECO:0000313" key="10">
    <source>
        <dbReference type="Proteomes" id="UP000000849"/>
    </source>
</evidence>
<dbReference type="Gene3D" id="1.10.1760.20">
    <property type="match status" value="1"/>
</dbReference>
<reference evidence="9 10" key="1">
    <citation type="journal article" date="2010" name="Stand. Genomic Sci.">
        <title>Complete genome sequence of Cellulomonas flavigena type strain (134).</title>
        <authorList>
            <person name="Abt B."/>
            <person name="Foster B."/>
            <person name="Lapidus A."/>
            <person name="Clum A."/>
            <person name="Sun H."/>
            <person name="Pukall R."/>
            <person name="Lucas S."/>
            <person name="Glavina Del Rio T."/>
            <person name="Nolan M."/>
            <person name="Tice H."/>
            <person name="Cheng J.F."/>
            <person name="Pitluck S."/>
            <person name="Liolios K."/>
            <person name="Ivanova N."/>
            <person name="Mavromatis K."/>
            <person name="Ovchinnikova G."/>
            <person name="Pati A."/>
            <person name="Goodwin L."/>
            <person name="Chen A."/>
            <person name="Palaniappan K."/>
            <person name="Land M."/>
            <person name="Hauser L."/>
            <person name="Chang Y.J."/>
            <person name="Jeffries C.D."/>
            <person name="Rohde M."/>
            <person name="Goker M."/>
            <person name="Woyke T."/>
            <person name="Bristow J."/>
            <person name="Eisen J.A."/>
            <person name="Markowitz V."/>
            <person name="Hugenholtz P."/>
            <person name="Kyrpides N.C."/>
            <person name="Klenk H.P."/>
        </authorList>
    </citation>
    <scope>NUCLEOTIDE SEQUENCE [LARGE SCALE GENOMIC DNA]</scope>
    <source>
        <strain evidence="10">ATCC 482 / DSM 20109 / BCRC 11376 / JCM 18109 / NBRC 3775 / NCIMB 8073 / NRS 134</strain>
    </source>
</reference>
<evidence type="ECO:0000256" key="6">
    <source>
        <dbReference type="ARBA" id="ARBA00023136"/>
    </source>
</evidence>
<feature type="transmembrane region" description="Helical" evidence="7">
    <location>
        <begin position="68"/>
        <end position="99"/>
    </location>
</feature>
<keyword evidence="5 7" id="KW-1133">Transmembrane helix</keyword>
<dbReference type="AlphaFoldDB" id="D5UJA1"/>
<keyword evidence="3" id="KW-1003">Cell membrane</keyword>
<dbReference type="EMBL" id="CP001964">
    <property type="protein sequence ID" value="ADG73624.1"/>
    <property type="molecule type" value="Genomic_DNA"/>
</dbReference>
<evidence type="ECO:0000256" key="3">
    <source>
        <dbReference type="ARBA" id="ARBA00022475"/>
    </source>
</evidence>
<keyword evidence="4 7" id="KW-0812">Transmembrane</keyword>
<evidence type="ECO:0000256" key="7">
    <source>
        <dbReference type="SAM" id="Phobius"/>
    </source>
</evidence>
<feature type="transmembrane region" description="Helical" evidence="7">
    <location>
        <begin position="299"/>
        <end position="320"/>
    </location>
</feature>
<keyword evidence="10" id="KW-1185">Reference proteome</keyword>
<evidence type="ECO:0000256" key="4">
    <source>
        <dbReference type="ARBA" id="ARBA00022692"/>
    </source>
</evidence>
<dbReference type="KEGG" id="cfl:Cfla_0712"/>
<dbReference type="Proteomes" id="UP000000849">
    <property type="component" value="Chromosome"/>
</dbReference>
<protein>
    <submittedName>
        <fullName evidence="9">Cobalamin (Vitamin B12) biosynthesis CbiM protein</fullName>
    </submittedName>
</protein>
<dbReference type="InterPro" id="IPR025937">
    <property type="entry name" value="PDGLE_dom"/>
</dbReference>
<dbReference type="RefSeq" id="WP_013115958.1">
    <property type="nucleotide sequence ID" value="NC_014151.1"/>
</dbReference>
<accession>D5UJA1</accession>
<evidence type="ECO:0000259" key="8">
    <source>
        <dbReference type="Pfam" id="PF13190"/>
    </source>
</evidence>
<sequence length="332" mass="31508">MHVPDQYLSDPVSAVTAVVAGAAVAGAAVHARRAGHAPHPALVGATTAAVFGLQMLNYPVAAGTSGHLLGGALTAALLGPAWGVLSVTVVLAVQALVFADGGLTALGTNTLLMAVVGTLVGWAAARGVLTLLRRGEERARAGRAAGAAVAPCAAAAGGAAGVVAAAAAFVALYALGGTVPVATGALTGQMLGVHLLVGVGEAVITGAVVAVVVALRPEVLALTATPGDRPEARVRSAALVPAGALAGVAVLAAVALSPLASAAPDGLEATAERVGFAGAARDHALAGAPLADYGDAGGILVGVAGVVGVVACLALAAALARAVVGRRSATCA</sequence>
<dbReference type="GO" id="GO:0000041">
    <property type="term" value="P:transition metal ion transport"/>
    <property type="evidence" value="ECO:0007669"/>
    <property type="project" value="InterPro"/>
</dbReference>